<feature type="domain" description="DUF1468" evidence="2">
    <location>
        <begin position="18"/>
        <end position="152"/>
    </location>
</feature>
<gene>
    <name evidence="3" type="ORF">DRJ04_01270</name>
</gene>
<evidence type="ECO:0000259" key="2">
    <source>
        <dbReference type="Pfam" id="PF07331"/>
    </source>
</evidence>
<evidence type="ECO:0000313" key="4">
    <source>
        <dbReference type="Proteomes" id="UP000280417"/>
    </source>
</evidence>
<feature type="transmembrane region" description="Helical" evidence="1">
    <location>
        <begin position="79"/>
        <end position="98"/>
    </location>
</feature>
<proteinExistence type="predicted"/>
<comment type="caution">
    <text evidence="3">The sequence shown here is derived from an EMBL/GenBank/DDBJ whole genome shotgun (WGS) entry which is preliminary data.</text>
</comment>
<feature type="transmembrane region" description="Helical" evidence="1">
    <location>
        <begin position="134"/>
        <end position="160"/>
    </location>
</feature>
<dbReference type="InterPro" id="IPR009936">
    <property type="entry name" value="DUF1468"/>
</dbReference>
<feature type="transmembrane region" description="Helical" evidence="1">
    <location>
        <begin position="104"/>
        <end position="122"/>
    </location>
</feature>
<keyword evidence="1" id="KW-0812">Transmembrane</keyword>
<name>A0A662DGU8_UNCAE</name>
<keyword evidence="1" id="KW-1133">Transmembrane helix</keyword>
<organism evidence="3 4">
    <name type="scientific">Aerophobetes bacterium</name>
    <dbReference type="NCBI Taxonomy" id="2030807"/>
    <lineage>
        <taxon>Bacteria</taxon>
        <taxon>Candidatus Aerophobota</taxon>
    </lineage>
</organism>
<reference evidence="3 4" key="1">
    <citation type="submission" date="2018-06" db="EMBL/GenBank/DDBJ databases">
        <title>Extensive metabolic versatility and redundancy in microbially diverse, dynamic hydrothermal sediments.</title>
        <authorList>
            <person name="Dombrowski N."/>
            <person name="Teske A."/>
            <person name="Baker B.J."/>
        </authorList>
    </citation>
    <scope>NUCLEOTIDE SEQUENCE [LARGE SCALE GENOMIC DNA]</scope>
    <source>
        <strain evidence="3">B3_G15</strain>
    </source>
</reference>
<dbReference type="Pfam" id="PF07331">
    <property type="entry name" value="TctB"/>
    <property type="match status" value="1"/>
</dbReference>
<dbReference type="Proteomes" id="UP000280417">
    <property type="component" value="Unassembled WGS sequence"/>
</dbReference>
<accession>A0A662DGU8</accession>
<protein>
    <recommendedName>
        <fullName evidence="2">DUF1468 domain-containing protein</fullName>
    </recommendedName>
</protein>
<evidence type="ECO:0000256" key="1">
    <source>
        <dbReference type="SAM" id="Phobius"/>
    </source>
</evidence>
<feature type="transmembrane region" description="Helical" evidence="1">
    <location>
        <begin position="43"/>
        <end position="67"/>
    </location>
</feature>
<evidence type="ECO:0000313" key="3">
    <source>
        <dbReference type="EMBL" id="RLE15010.1"/>
    </source>
</evidence>
<keyword evidence="1" id="KW-0472">Membrane</keyword>
<dbReference type="EMBL" id="QMQA01000020">
    <property type="protein sequence ID" value="RLE15010.1"/>
    <property type="molecule type" value="Genomic_DNA"/>
</dbReference>
<dbReference type="AlphaFoldDB" id="A0A662DGU8"/>
<sequence>MKRHSEWLRCNQGIGSVLSLVLIAFLVYLELSPWVHRRVRDGFTLGFFPVLGVVLLLVFSFVLIVDTHRREVPPDLRTFTFKPFAGGILILIATWVYFTIMRKAGFLIATPFYLTFFIYALGLRSWRKCIISAIVMTLIVYGAFTGMGIKLPAGILWGILPF</sequence>
<feature type="transmembrane region" description="Helical" evidence="1">
    <location>
        <begin position="12"/>
        <end position="31"/>
    </location>
</feature>